<evidence type="ECO:0000313" key="8">
    <source>
        <dbReference type="Proteomes" id="UP000245207"/>
    </source>
</evidence>
<comment type="similarity">
    <text evidence="4">Belongs to the class I-like SAM-binding methyltransferase superfamily. Cation-independent O-methyltransferase family. COMT subfamily.</text>
</comment>
<dbReference type="SUPFAM" id="SSF46785">
    <property type="entry name" value="Winged helix' DNA-binding domain"/>
    <property type="match status" value="1"/>
</dbReference>
<comment type="caution">
    <text evidence="7">The sequence shown here is derived from an EMBL/GenBank/DDBJ whole genome shotgun (WGS) entry which is preliminary data.</text>
</comment>
<feature type="domain" description="O-methyltransferase dimerisation" evidence="6">
    <location>
        <begin position="23"/>
        <end position="79"/>
    </location>
</feature>
<dbReference type="SUPFAM" id="SSF53335">
    <property type="entry name" value="S-adenosyl-L-methionine-dependent methyltransferases"/>
    <property type="match status" value="1"/>
</dbReference>
<gene>
    <name evidence="7" type="ORF">CTI12_AA097970</name>
</gene>
<dbReference type="STRING" id="35608.A0A2U1PY59"/>
<dbReference type="Proteomes" id="UP000245207">
    <property type="component" value="Unassembled WGS sequence"/>
</dbReference>
<dbReference type="InterPro" id="IPR029063">
    <property type="entry name" value="SAM-dependent_MTases_sf"/>
</dbReference>
<dbReference type="GO" id="GO:0032259">
    <property type="term" value="P:methylation"/>
    <property type="evidence" value="ECO:0007669"/>
    <property type="project" value="UniProtKB-KW"/>
</dbReference>
<evidence type="ECO:0000256" key="2">
    <source>
        <dbReference type="ARBA" id="ARBA00022679"/>
    </source>
</evidence>
<dbReference type="InterPro" id="IPR001077">
    <property type="entry name" value="COMT_C"/>
</dbReference>
<name>A0A2U1PY59_ARTAN</name>
<keyword evidence="3" id="KW-0949">S-adenosyl-L-methionine</keyword>
<dbReference type="OrthoDB" id="1606438at2759"/>
<sequence>MSSSEDEIHLRNAAGYFDIISHAYEIASRLSIPNQDAPDMLDRMLRLLASHSIVTCSQGEHESRPVRLYGLAPVSKYFIINEDGASLGRVMELAQDKVYSNSWFKLKDSVTDGGIAFDKFYGMNVFEYMTLDTRFRLVFNNAMVNHSIFVMKEILEFYHGFDEIKCLVDVGGGLGVSLNTIITKYPNIKGINFDLADVTRDAPQYLGMFILSTVQNGFYVIC</sequence>
<dbReference type="Gene3D" id="1.10.10.10">
    <property type="entry name" value="Winged helix-like DNA-binding domain superfamily/Winged helix DNA-binding domain"/>
    <property type="match status" value="1"/>
</dbReference>
<accession>A0A2U1PY59</accession>
<organism evidence="7 8">
    <name type="scientific">Artemisia annua</name>
    <name type="common">Sweet wormwood</name>
    <dbReference type="NCBI Taxonomy" id="35608"/>
    <lineage>
        <taxon>Eukaryota</taxon>
        <taxon>Viridiplantae</taxon>
        <taxon>Streptophyta</taxon>
        <taxon>Embryophyta</taxon>
        <taxon>Tracheophyta</taxon>
        <taxon>Spermatophyta</taxon>
        <taxon>Magnoliopsida</taxon>
        <taxon>eudicotyledons</taxon>
        <taxon>Gunneridae</taxon>
        <taxon>Pentapetalae</taxon>
        <taxon>asterids</taxon>
        <taxon>campanulids</taxon>
        <taxon>Asterales</taxon>
        <taxon>Asteraceae</taxon>
        <taxon>Asteroideae</taxon>
        <taxon>Anthemideae</taxon>
        <taxon>Artemisiinae</taxon>
        <taxon>Artemisia</taxon>
    </lineage>
</organism>
<dbReference type="InterPro" id="IPR012967">
    <property type="entry name" value="COMT_dimerisation"/>
</dbReference>
<keyword evidence="2 7" id="KW-0808">Transferase</keyword>
<evidence type="ECO:0000256" key="4">
    <source>
        <dbReference type="ARBA" id="ARBA00034481"/>
    </source>
</evidence>
<keyword evidence="1 7" id="KW-0489">Methyltransferase</keyword>
<evidence type="ECO:0000256" key="1">
    <source>
        <dbReference type="ARBA" id="ARBA00022603"/>
    </source>
</evidence>
<dbReference type="InterPro" id="IPR036388">
    <property type="entry name" value="WH-like_DNA-bd_sf"/>
</dbReference>
<feature type="domain" description="O-methyltransferase C-terminal" evidence="5">
    <location>
        <begin position="103"/>
        <end position="207"/>
    </location>
</feature>
<dbReference type="PANTHER" id="PTHR11746">
    <property type="entry name" value="O-METHYLTRANSFERASE"/>
    <property type="match status" value="1"/>
</dbReference>
<keyword evidence="8" id="KW-1185">Reference proteome</keyword>
<protein>
    <submittedName>
        <fullName evidence="7">O-methyltransferase COMT-type, S-adenosyl-L-methionine-dependent methyltransferase</fullName>
    </submittedName>
</protein>
<evidence type="ECO:0000259" key="5">
    <source>
        <dbReference type="Pfam" id="PF00891"/>
    </source>
</evidence>
<dbReference type="InterPro" id="IPR036390">
    <property type="entry name" value="WH_DNA-bd_sf"/>
</dbReference>
<proteinExistence type="inferred from homology"/>
<dbReference type="InterPro" id="IPR016461">
    <property type="entry name" value="COMT-like"/>
</dbReference>
<dbReference type="AlphaFoldDB" id="A0A2U1PY59"/>
<dbReference type="EMBL" id="PKPP01000607">
    <property type="protein sequence ID" value="PWA90708.1"/>
    <property type="molecule type" value="Genomic_DNA"/>
</dbReference>
<evidence type="ECO:0000256" key="3">
    <source>
        <dbReference type="ARBA" id="ARBA00022691"/>
    </source>
</evidence>
<dbReference type="Gene3D" id="3.40.50.150">
    <property type="entry name" value="Vaccinia Virus protein VP39"/>
    <property type="match status" value="1"/>
</dbReference>
<dbReference type="PROSITE" id="PS51683">
    <property type="entry name" value="SAM_OMT_II"/>
    <property type="match status" value="1"/>
</dbReference>
<evidence type="ECO:0000259" key="6">
    <source>
        <dbReference type="Pfam" id="PF08100"/>
    </source>
</evidence>
<dbReference type="GO" id="GO:0046983">
    <property type="term" value="F:protein dimerization activity"/>
    <property type="evidence" value="ECO:0007669"/>
    <property type="project" value="InterPro"/>
</dbReference>
<dbReference type="Pfam" id="PF00891">
    <property type="entry name" value="Methyltransf_2"/>
    <property type="match status" value="1"/>
</dbReference>
<reference evidence="7 8" key="1">
    <citation type="journal article" date="2018" name="Mol. Plant">
        <title>The genome of Artemisia annua provides insight into the evolution of Asteraceae family and artemisinin biosynthesis.</title>
        <authorList>
            <person name="Shen Q."/>
            <person name="Zhang L."/>
            <person name="Liao Z."/>
            <person name="Wang S."/>
            <person name="Yan T."/>
            <person name="Shi P."/>
            <person name="Liu M."/>
            <person name="Fu X."/>
            <person name="Pan Q."/>
            <person name="Wang Y."/>
            <person name="Lv Z."/>
            <person name="Lu X."/>
            <person name="Zhang F."/>
            <person name="Jiang W."/>
            <person name="Ma Y."/>
            <person name="Chen M."/>
            <person name="Hao X."/>
            <person name="Li L."/>
            <person name="Tang Y."/>
            <person name="Lv G."/>
            <person name="Zhou Y."/>
            <person name="Sun X."/>
            <person name="Brodelius P.E."/>
            <person name="Rose J.K.C."/>
            <person name="Tang K."/>
        </authorList>
    </citation>
    <scope>NUCLEOTIDE SEQUENCE [LARGE SCALE GENOMIC DNA]</scope>
    <source>
        <strain evidence="8">cv. Huhao1</strain>
        <tissue evidence="7">Leaf</tissue>
    </source>
</reference>
<evidence type="ECO:0000313" key="7">
    <source>
        <dbReference type="EMBL" id="PWA90708.1"/>
    </source>
</evidence>
<dbReference type="Pfam" id="PF08100">
    <property type="entry name" value="Dimerisation"/>
    <property type="match status" value="1"/>
</dbReference>
<dbReference type="GO" id="GO:0008171">
    <property type="term" value="F:O-methyltransferase activity"/>
    <property type="evidence" value="ECO:0007669"/>
    <property type="project" value="InterPro"/>
</dbReference>